<dbReference type="EMBL" id="MU007022">
    <property type="protein sequence ID" value="KAF2433227.1"/>
    <property type="molecule type" value="Genomic_DNA"/>
</dbReference>
<dbReference type="Proteomes" id="UP000800235">
    <property type="component" value="Unassembled WGS sequence"/>
</dbReference>
<gene>
    <name evidence="1" type="ORF">EJ08DRAFT_95743</name>
</gene>
<comment type="caution">
    <text evidence="1">The sequence shown here is derived from an EMBL/GenBank/DDBJ whole genome shotgun (WGS) entry which is preliminary data.</text>
</comment>
<dbReference type="AlphaFoldDB" id="A0A9P4NX01"/>
<evidence type="ECO:0000313" key="1">
    <source>
        <dbReference type="EMBL" id="KAF2433227.1"/>
    </source>
</evidence>
<accession>A0A9P4NX01</accession>
<name>A0A9P4NX01_9PEZI</name>
<sequence length="115" mass="12812">MAGIASPATVSDIAPLYQRLPASLQKLVVRHCHEKRTTEVIKQLMALLPQCKDALPLLRKIVITSPDFDYSDDIAILRDQFAARGIKLFCEICEPSRNCVHCQHDEVGPGRETNA</sequence>
<proteinExistence type="predicted"/>
<keyword evidence="2" id="KW-1185">Reference proteome</keyword>
<reference evidence="1" key="1">
    <citation type="journal article" date="2020" name="Stud. Mycol.">
        <title>101 Dothideomycetes genomes: a test case for predicting lifestyles and emergence of pathogens.</title>
        <authorList>
            <person name="Haridas S."/>
            <person name="Albert R."/>
            <person name="Binder M."/>
            <person name="Bloem J."/>
            <person name="Labutti K."/>
            <person name="Salamov A."/>
            <person name="Andreopoulos B."/>
            <person name="Baker S."/>
            <person name="Barry K."/>
            <person name="Bills G."/>
            <person name="Bluhm B."/>
            <person name="Cannon C."/>
            <person name="Castanera R."/>
            <person name="Culley D."/>
            <person name="Daum C."/>
            <person name="Ezra D."/>
            <person name="Gonzalez J."/>
            <person name="Henrissat B."/>
            <person name="Kuo A."/>
            <person name="Liang C."/>
            <person name="Lipzen A."/>
            <person name="Lutzoni F."/>
            <person name="Magnuson J."/>
            <person name="Mondo S."/>
            <person name="Nolan M."/>
            <person name="Ohm R."/>
            <person name="Pangilinan J."/>
            <person name="Park H.-J."/>
            <person name="Ramirez L."/>
            <person name="Alfaro M."/>
            <person name="Sun H."/>
            <person name="Tritt A."/>
            <person name="Yoshinaga Y."/>
            <person name="Zwiers L.-H."/>
            <person name="Turgeon B."/>
            <person name="Goodwin S."/>
            <person name="Spatafora J."/>
            <person name="Crous P."/>
            <person name="Grigoriev I."/>
        </authorList>
    </citation>
    <scope>NUCLEOTIDE SEQUENCE</scope>
    <source>
        <strain evidence="1">CBS 130266</strain>
    </source>
</reference>
<protein>
    <submittedName>
        <fullName evidence="1">Uncharacterized protein</fullName>
    </submittedName>
</protein>
<evidence type="ECO:0000313" key="2">
    <source>
        <dbReference type="Proteomes" id="UP000800235"/>
    </source>
</evidence>
<organism evidence="1 2">
    <name type="scientific">Tothia fuscella</name>
    <dbReference type="NCBI Taxonomy" id="1048955"/>
    <lineage>
        <taxon>Eukaryota</taxon>
        <taxon>Fungi</taxon>
        <taxon>Dikarya</taxon>
        <taxon>Ascomycota</taxon>
        <taxon>Pezizomycotina</taxon>
        <taxon>Dothideomycetes</taxon>
        <taxon>Pleosporomycetidae</taxon>
        <taxon>Venturiales</taxon>
        <taxon>Cylindrosympodiaceae</taxon>
        <taxon>Tothia</taxon>
    </lineage>
</organism>